<accession>A0AAN1X8S1</accession>
<dbReference type="KEGG" id="seme:MIZ01_0781"/>
<sequence length="62" mass="6303">MAGIARDGSADGTIAETASLPVQAVKGWLPDTPASAYAMVASGYGPDLTRRLITWTNGAALP</sequence>
<evidence type="ECO:0000313" key="1">
    <source>
        <dbReference type="EMBL" id="BCK87011.1"/>
    </source>
</evidence>
<name>A0AAN1X8S1_9PROT</name>
<reference evidence="1 2" key="1">
    <citation type="journal article" date="2022" name="Int. J. Syst. Evol. Microbiol.">
        <title>&lt;i&gt;Sideroxyarcus emersonii&lt;/i&gt; gen. nov. sp. nov., a neutrophilic, microaerobic iron- and thiosulfate-oxidizing bacterium isolated from iron-rich wetland sediment.</title>
        <authorList>
            <person name="Kato S."/>
            <person name="Itoh T."/>
            <person name="Iino T."/>
            <person name="Ohkuma M."/>
        </authorList>
    </citation>
    <scope>NUCLEOTIDE SEQUENCE [LARGE SCALE GENOMIC DNA]</scope>
    <source>
        <strain evidence="1 2">MIZ01</strain>
    </source>
</reference>
<keyword evidence="2" id="KW-1185">Reference proteome</keyword>
<gene>
    <name evidence="1" type="ORF">MIZ01_0781</name>
</gene>
<dbReference type="AlphaFoldDB" id="A0AAN1X8S1"/>
<organism evidence="1 2">
    <name type="scientific">Sideroxyarcus emersonii</name>
    <dbReference type="NCBI Taxonomy" id="2764705"/>
    <lineage>
        <taxon>Bacteria</taxon>
        <taxon>Pseudomonadati</taxon>
        <taxon>Pseudomonadota</taxon>
        <taxon>Betaproteobacteria</taxon>
        <taxon>Nitrosomonadales</taxon>
        <taxon>Gallionellaceae</taxon>
        <taxon>Sideroxyarcus</taxon>
    </lineage>
</organism>
<evidence type="ECO:0000313" key="2">
    <source>
        <dbReference type="Proteomes" id="UP001320326"/>
    </source>
</evidence>
<proteinExistence type="predicted"/>
<dbReference type="Proteomes" id="UP001320326">
    <property type="component" value="Chromosome"/>
</dbReference>
<dbReference type="EMBL" id="AP023423">
    <property type="protein sequence ID" value="BCK87011.1"/>
    <property type="molecule type" value="Genomic_DNA"/>
</dbReference>
<protein>
    <submittedName>
        <fullName evidence="1">Uncharacterized protein</fullName>
    </submittedName>
</protein>